<feature type="compositionally biased region" description="Acidic residues" evidence="1">
    <location>
        <begin position="46"/>
        <end position="57"/>
    </location>
</feature>
<dbReference type="GeneID" id="105176429"/>
<feature type="region of interest" description="Disordered" evidence="1">
    <location>
        <begin position="1"/>
        <end position="60"/>
    </location>
</feature>
<sequence>MDSRSLWMGARHHLQISSSQAAPEGGMGSSPIVGGSSKHKRKLIDADDSDDEGDGDDLPLNSLVAKGISIFDPKTSSPAKISKTSKASPSKGKAKISAHLEPQVIAELEESFFSVPIEKYASMKKKISVMESFLGEMRKTSLVTRDFHPEPKNSAIVLRPD</sequence>
<dbReference type="RefSeq" id="XP_020554327.1">
    <property type="nucleotide sequence ID" value="XM_020698668.1"/>
</dbReference>
<evidence type="ECO:0000313" key="2">
    <source>
        <dbReference type="Proteomes" id="UP000504604"/>
    </source>
</evidence>
<dbReference type="KEGG" id="sind:105176429"/>
<organism evidence="2 3">
    <name type="scientific">Sesamum indicum</name>
    <name type="common">Oriental sesame</name>
    <name type="synonym">Sesamum orientale</name>
    <dbReference type="NCBI Taxonomy" id="4182"/>
    <lineage>
        <taxon>Eukaryota</taxon>
        <taxon>Viridiplantae</taxon>
        <taxon>Streptophyta</taxon>
        <taxon>Embryophyta</taxon>
        <taxon>Tracheophyta</taxon>
        <taxon>Spermatophyta</taxon>
        <taxon>Magnoliopsida</taxon>
        <taxon>eudicotyledons</taxon>
        <taxon>Gunneridae</taxon>
        <taxon>Pentapetalae</taxon>
        <taxon>asterids</taxon>
        <taxon>lamiids</taxon>
        <taxon>Lamiales</taxon>
        <taxon>Pedaliaceae</taxon>
        <taxon>Sesamum</taxon>
    </lineage>
</organism>
<dbReference type="Proteomes" id="UP000504604">
    <property type="component" value="Linkage group LG13"/>
</dbReference>
<feature type="region of interest" description="Disordered" evidence="1">
    <location>
        <begin position="72"/>
        <end position="96"/>
    </location>
</feature>
<evidence type="ECO:0000313" key="3">
    <source>
        <dbReference type="RefSeq" id="XP_020554327.1"/>
    </source>
</evidence>
<name>A0A8M8V6Y4_SESIN</name>
<proteinExistence type="predicted"/>
<evidence type="ECO:0000256" key="1">
    <source>
        <dbReference type="SAM" id="MobiDB-lite"/>
    </source>
</evidence>
<dbReference type="AlphaFoldDB" id="A0A8M8V6Y4"/>
<protein>
    <submittedName>
        <fullName evidence="3">Uncharacterized protein LOC105176429</fullName>
    </submittedName>
</protein>
<feature type="compositionally biased region" description="Polar residues" evidence="1">
    <location>
        <begin position="74"/>
        <end position="88"/>
    </location>
</feature>
<keyword evidence="2" id="KW-1185">Reference proteome</keyword>
<gene>
    <name evidence="3" type="primary">LOC105176429</name>
</gene>
<accession>A0A8M8V6Y4</accession>
<reference evidence="3" key="1">
    <citation type="submission" date="2025-08" db="UniProtKB">
        <authorList>
            <consortium name="RefSeq"/>
        </authorList>
    </citation>
    <scope>IDENTIFICATION</scope>
</reference>